<proteinExistence type="predicted"/>
<evidence type="ECO:0000313" key="4">
    <source>
        <dbReference type="EMBL" id="MCP8939515.1"/>
    </source>
</evidence>
<feature type="compositionally biased region" description="Polar residues" evidence="2">
    <location>
        <begin position="1"/>
        <end position="20"/>
    </location>
</feature>
<evidence type="ECO:0000256" key="3">
    <source>
        <dbReference type="SAM" id="Phobius"/>
    </source>
</evidence>
<keyword evidence="3" id="KW-1133">Transmembrane helix</keyword>
<comment type="caution">
    <text evidence="4">The sequence shown here is derived from an EMBL/GenBank/DDBJ whole genome shotgun (WGS) entry which is preliminary data.</text>
</comment>
<evidence type="ECO:0000313" key="5">
    <source>
        <dbReference type="Proteomes" id="UP001205890"/>
    </source>
</evidence>
<reference evidence="4 5" key="1">
    <citation type="submission" date="2022-07" db="EMBL/GenBank/DDBJ databases">
        <authorList>
            <person name="Li W.-J."/>
            <person name="Deng Q.-Q."/>
        </authorList>
    </citation>
    <scope>NUCLEOTIDE SEQUENCE [LARGE SCALE GENOMIC DNA]</scope>
    <source>
        <strain evidence="4 5">SYSU M60028</strain>
    </source>
</reference>
<gene>
    <name evidence="4" type="ORF">NK718_13395</name>
</gene>
<organism evidence="4 5">
    <name type="scientific">Alsobacter ponti</name>
    <dbReference type="NCBI Taxonomy" id="2962936"/>
    <lineage>
        <taxon>Bacteria</taxon>
        <taxon>Pseudomonadati</taxon>
        <taxon>Pseudomonadota</taxon>
        <taxon>Alphaproteobacteria</taxon>
        <taxon>Hyphomicrobiales</taxon>
        <taxon>Alsobacteraceae</taxon>
        <taxon>Alsobacter</taxon>
    </lineage>
</organism>
<feature type="transmembrane region" description="Helical" evidence="3">
    <location>
        <begin position="143"/>
        <end position="163"/>
    </location>
</feature>
<feature type="transmembrane region" description="Helical" evidence="3">
    <location>
        <begin position="169"/>
        <end position="189"/>
    </location>
</feature>
<sequence>MSGSITRDPSSLSVNRSYTTGGIEDSEGTGQTKGTTSSGVAGTTATDAPPVDSTSKGGKSPELAALLAMFGGLPEASDSELAEVIAKLKKAQDDSANGKVEMDTKRQQSAIKDKEAKLKEADAKQAEANEKSKSVSIWDKIKLAFQALAAAFSIFLGAIVAAIPGAQALGALMIAGGIVGLVSVINDAVKMATGAGILGNIAKACGGDETAVMACDIAFGAALAITGLALGIASGKFDVSQLAGFAAGIARVAQQVGSTVTKVVETANAVGSAAAAGVSFSAAEQRKEAKELQAGAKRDSADLQGIEDQLDLALQMLMRAADAFNGMMDALTDKLNDRGEVLSHAKLTA</sequence>
<evidence type="ECO:0000256" key="1">
    <source>
        <dbReference type="SAM" id="Coils"/>
    </source>
</evidence>
<keyword evidence="1" id="KW-0175">Coiled coil</keyword>
<dbReference type="Proteomes" id="UP001205890">
    <property type="component" value="Unassembled WGS sequence"/>
</dbReference>
<feature type="region of interest" description="Disordered" evidence="2">
    <location>
        <begin position="1"/>
        <end position="59"/>
    </location>
</feature>
<name>A0ABT1LFL1_9HYPH</name>
<dbReference type="EMBL" id="JANCLU010000012">
    <property type="protein sequence ID" value="MCP8939515.1"/>
    <property type="molecule type" value="Genomic_DNA"/>
</dbReference>
<evidence type="ECO:0000256" key="2">
    <source>
        <dbReference type="SAM" id="MobiDB-lite"/>
    </source>
</evidence>
<accession>A0ABT1LFL1</accession>
<feature type="compositionally biased region" description="Low complexity" evidence="2">
    <location>
        <begin position="28"/>
        <end position="46"/>
    </location>
</feature>
<keyword evidence="5" id="KW-1185">Reference proteome</keyword>
<keyword evidence="3" id="KW-0812">Transmembrane</keyword>
<feature type="coiled-coil region" evidence="1">
    <location>
        <begin position="104"/>
        <end position="131"/>
    </location>
</feature>
<protein>
    <submittedName>
        <fullName evidence="4">Uncharacterized protein</fullName>
    </submittedName>
</protein>
<feature type="transmembrane region" description="Helical" evidence="3">
    <location>
        <begin position="210"/>
        <end position="233"/>
    </location>
</feature>
<dbReference type="RefSeq" id="WP_254743145.1">
    <property type="nucleotide sequence ID" value="NZ_JANCLU010000012.1"/>
</dbReference>
<keyword evidence="3" id="KW-0472">Membrane</keyword>